<proteinExistence type="predicted"/>
<sequence length="129" mass="14570">LNQYFRRLYPNDFLDSEVLNLSEGSVVAEILLVFKRGQVPNANSLNNDFVSNLSGTNVKKLDKYEIATSGEKSIRISDYNECNNPVLGEHLPVDCQAHSYCENTYGSWICKCLIGFEKHSEIPNFCVSE</sequence>
<evidence type="ECO:0000313" key="2">
    <source>
        <dbReference type="Proteomes" id="UP001152795"/>
    </source>
</evidence>
<gene>
    <name evidence="1" type="ORF">PACLA_8A088151</name>
</gene>
<dbReference type="SUPFAM" id="SSF57196">
    <property type="entry name" value="EGF/Laminin"/>
    <property type="match status" value="1"/>
</dbReference>
<reference evidence="1" key="1">
    <citation type="submission" date="2020-04" db="EMBL/GenBank/DDBJ databases">
        <authorList>
            <person name="Alioto T."/>
            <person name="Alioto T."/>
            <person name="Gomez Garrido J."/>
        </authorList>
    </citation>
    <scope>NUCLEOTIDE SEQUENCE</scope>
    <source>
        <strain evidence="1">A484AB</strain>
    </source>
</reference>
<dbReference type="Proteomes" id="UP001152795">
    <property type="component" value="Unassembled WGS sequence"/>
</dbReference>
<accession>A0A6S7KB66</accession>
<organism evidence="1 2">
    <name type="scientific">Paramuricea clavata</name>
    <name type="common">Red gorgonian</name>
    <name type="synonym">Violescent sea-whip</name>
    <dbReference type="NCBI Taxonomy" id="317549"/>
    <lineage>
        <taxon>Eukaryota</taxon>
        <taxon>Metazoa</taxon>
        <taxon>Cnidaria</taxon>
        <taxon>Anthozoa</taxon>
        <taxon>Octocorallia</taxon>
        <taxon>Malacalcyonacea</taxon>
        <taxon>Plexauridae</taxon>
        <taxon>Paramuricea</taxon>
    </lineage>
</organism>
<keyword evidence="2" id="KW-1185">Reference proteome</keyword>
<protein>
    <submittedName>
        <fullName evidence="1">Uromodulin-like 1</fullName>
    </submittedName>
</protein>
<dbReference type="SMART" id="SM00179">
    <property type="entry name" value="EGF_CA"/>
    <property type="match status" value="1"/>
</dbReference>
<name>A0A6S7KB66_PARCT</name>
<feature type="non-terminal residue" evidence="1">
    <location>
        <position position="1"/>
    </location>
</feature>
<comment type="caution">
    <text evidence="1">The sequence shown here is derived from an EMBL/GenBank/DDBJ whole genome shotgun (WGS) entry which is preliminary data.</text>
</comment>
<dbReference type="EMBL" id="CACRXK020029235">
    <property type="protein sequence ID" value="CAB4041967.1"/>
    <property type="molecule type" value="Genomic_DNA"/>
</dbReference>
<dbReference type="GO" id="GO:0005509">
    <property type="term" value="F:calcium ion binding"/>
    <property type="evidence" value="ECO:0007669"/>
    <property type="project" value="InterPro"/>
</dbReference>
<evidence type="ECO:0000313" key="1">
    <source>
        <dbReference type="EMBL" id="CAB4041967.1"/>
    </source>
</evidence>
<feature type="non-terminal residue" evidence="1">
    <location>
        <position position="129"/>
    </location>
</feature>
<dbReference type="InterPro" id="IPR001881">
    <property type="entry name" value="EGF-like_Ca-bd_dom"/>
</dbReference>
<dbReference type="Gene3D" id="2.10.25.10">
    <property type="entry name" value="Laminin"/>
    <property type="match status" value="1"/>
</dbReference>
<dbReference type="AlphaFoldDB" id="A0A6S7KB66"/>
<dbReference type="CDD" id="cd00054">
    <property type="entry name" value="EGF_CA"/>
    <property type="match status" value="1"/>
</dbReference>